<reference evidence="2 3" key="1">
    <citation type="journal article" date="2010" name="Cell">
        <title>The genome of Naegleria gruberi illuminates early eukaryotic versatility.</title>
        <authorList>
            <person name="Fritz-Laylin L.K."/>
            <person name="Prochnik S.E."/>
            <person name="Ginger M.L."/>
            <person name="Dacks J.B."/>
            <person name="Carpenter M.L."/>
            <person name="Field M.C."/>
            <person name="Kuo A."/>
            <person name="Paredez A."/>
            <person name="Chapman J."/>
            <person name="Pham J."/>
            <person name="Shu S."/>
            <person name="Neupane R."/>
            <person name="Cipriano M."/>
            <person name="Mancuso J."/>
            <person name="Tu H."/>
            <person name="Salamov A."/>
            <person name="Lindquist E."/>
            <person name="Shapiro H."/>
            <person name="Lucas S."/>
            <person name="Grigoriev I.V."/>
            <person name="Cande W.Z."/>
            <person name="Fulton C."/>
            <person name="Rokhsar D.S."/>
            <person name="Dawson S.C."/>
        </authorList>
    </citation>
    <scope>NUCLEOTIDE SEQUENCE [LARGE SCALE GENOMIC DNA]</scope>
    <source>
        <strain evidence="2 3">NEG-M</strain>
    </source>
</reference>
<dbReference type="EMBL" id="GG738910">
    <property type="protein sequence ID" value="EFC38221.1"/>
    <property type="molecule type" value="Genomic_DNA"/>
</dbReference>
<keyword evidence="3" id="KW-1185">Reference proteome</keyword>
<dbReference type="VEuPathDB" id="AmoebaDB:NAEGRDRAFT_74077"/>
<name>D2VYD1_NAEGR</name>
<organism evidence="3">
    <name type="scientific">Naegleria gruberi</name>
    <name type="common">Amoeba</name>
    <dbReference type="NCBI Taxonomy" id="5762"/>
    <lineage>
        <taxon>Eukaryota</taxon>
        <taxon>Discoba</taxon>
        <taxon>Heterolobosea</taxon>
        <taxon>Tetramitia</taxon>
        <taxon>Eutetramitia</taxon>
        <taxon>Vahlkampfiidae</taxon>
        <taxon>Naegleria</taxon>
    </lineage>
</organism>
<dbReference type="RefSeq" id="XP_002670965.1">
    <property type="nucleotide sequence ID" value="XM_002670919.1"/>
</dbReference>
<dbReference type="GeneID" id="8853869"/>
<feature type="region of interest" description="Disordered" evidence="1">
    <location>
        <begin position="204"/>
        <end position="233"/>
    </location>
</feature>
<proteinExistence type="predicted"/>
<feature type="compositionally biased region" description="Acidic residues" evidence="1">
    <location>
        <begin position="215"/>
        <end position="225"/>
    </location>
</feature>
<evidence type="ECO:0000313" key="3">
    <source>
        <dbReference type="Proteomes" id="UP000006671"/>
    </source>
</evidence>
<dbReference type="InParanoid" id="D2VYD1"/>
<dbReference type="Proteomes" id="UP000006671">
    <property type="component" value="Unassembled WGS sequence"/>
</dbReference>
<dbReference type="AlphaFoldDB" id="D2VYD1"/>
<dbReference type="KEGG" id="ngr:NAEGRDRAFT_74077"/>
<accession>D2VYD1</accession>
<evidence type="ECO:0000313" key="2">
    <source>
        <dbReference type="EMBL" id="EFC38221.1"/>
    </source>
</evidence>
<protein>
    <submittedName>
        <fullName evidence="2">Predicted protein</fullName>
    </submittedName>
</protein>
<evidence type="ECO:0000256" key="1">
    <source>
        <dbReference type="SAM" id="MobiDB-lite"/>
    </source>
</evidence>
<gene>
    <name evidence="2" type="ORF">NAEGRDRAFT_74077</name>
</gene>
<sequence length="233" mass="27215">MGFSVKTNETLAESSAYRNEIYPISFSETRIEESDTDYVRFQSMEYFCFTYPMKVHRSKFLFKNNKNVQLHLDRVWFSYGETYVIYSIFGDVLSSSLDNLPKFNTDNNSEFSNLKLHSHPCRSKIIQMLFNKDQGLYANLVENNFISSQKDYKTVSLLEYEAERVKLYHINYNHKTRGAEMSAAEIEQIYDEARQGRITLCTADENDESVPYYSESDDGSDDENDNYNTSSLN</sequence>